<dbReference type="Proteomes" id="UP000290407">
    <property type="component" value="Unassembled WGS sequence"/>
</dbReference>
<dbReference type="Pfam" id="PF07980">
    <property type="entry name" value="SusD_RagB"/>
    <property type="match status" value="1"/>
</dbReference>
<proteinExistence type="inferred from homology"/>
<comment type="subcellular location">
    <subcellularLocation>
        <location evidence="1">Cell outer membrane</location>
    </subcellularLocation>
</comment>
<sequence>MTLSTTMTMYKSLKIGSLSLALTALLATGCQNVLEQEFRSELGPEFFATAGGLEGGVTASYSIARFFWGSEGFTYTENAGTDESILGASDGNTTFFQYTNILPSEGSIGSIWNNSYQAINNLNGVLKFGPSANIDAARRTTLLAEAKFLRGFYYYLLVRNFGDVPLSLNFIDVPTTSASRAPIADVYAAIIKDLTEASQELPNTSNQSKGRATKPAALHLLAKVYLQRGWSAAAQPTDFQMAATTARTLIDNQATYNVGLEQDFADVFREGNEYGKESLFVIDRNTDPSYAESQFNNSPQIANGNKENRANFFWVSLYTNALNVNAGIPGAPNNTVAVMDRDARNGRPFRRFRPTNYTLNTAFADRTTDSRYFKTFQSAWIFNRTTPVTTSRGTLVAGRDTAIWMPGVEVTEAQRRAFKGVIISPSQYTADLHPTMTKYTAVNRLTVNESSYRPIILFRLADTYLLAAEAYIKDNKPAEAAAMINAVRQRAAYKTTNTPAQNAAAATALAITPAQATLDFLLTERTRELYAEYARWQDLVRTKTLASRLATYNPTPGFREYHLLRPIPQSQIDLTTSGPKFPQNPGY</sequence>
<keyword evidence="4" id="KW-0472">Membrane</keyword>
<dbReference type="SUPFAM" id="SSF48452">
    <property type="entry name" value="TPR-like"/>
    <property type="match status" value="1"/>
</dbReference>
<evidence type="ECO:0000256" key="6">
    <source>
        <dbReference type="SAM" id="SignalP"/>
    </source>
</evidence>
<feature type="signal peptide" evidence="6">
    <location>
        <begin position="1"/>
        <end position="26"/>
    </location>
</feature>
<comment type="caution">
    <text evidence="9">The sequence shown here is derived from an EMBL/GenBank/DDBJ whole genome shotgun (WGS) entry which is preliminary data.</text>
</comment>
<dbReference type="AlphaFoldDB" id="A0A4V1RW12"/>
<comment type="similarity">
    <text evidence="2">Belongs to the SusD family.</text>
</comment>
<gene>
    <name evidence="9" type="ORF">EQG79_20150</name>
</gene>
<evidence type="ECO:0000256" key="3">
    <source>
        <dbReference type="ARBA" id="ARBA00022729"/>
    </source>
</evidence>
<evidence type="ECO:0000256" key="5">
    <source>
        <dbReference type="ARBA" id="ARBA00023237"/>
    </source>
</evidence>
<dbReference type="Gene3D" id="1.25.40.390">
    <property type="match status" value="1"/>
</dbReference>
<evidence type="ECO:0000259" key="7">
    <source>
        <dbReference type="Pfam" id="PF07980"/>
    </source>
</evidence>
<dbReference type="InterPro" id="IPR011990">
    <property type="entry name" value="TPR-like_helical_dom_sf"/>
</dbReference>
<keyword evidence="10" id="KW-1185">Reference proteome</keyword>
<evidence type="ECO:0000256" key="1">
    <source>
        <dbReference type="ARBA" id="ARBA00004442"/>
    </source>
</evidence>
<dbReference type="GO" id="GO:0009279">
    <property type="term" value="C:cell outer membrane"/>
    <property type="evidence" value="ECO:0007669"/>
    <property type="project" value="UniProtKB-SubCell"/>
</dbReference>
<evidence type="ECO:0000256" key="4">
    <source>
        <dbReference type="ARBA" id="ARBA00023136"/>
    </source>
</evidence>
<evidence type="ECO:0000313" key="10">
    <source>
        <dbReference type="Proteomes" id="UP000290407"/>
    </source>
</evidence>
<dbReference type="EMBL" id="SBLB01000005">
    <property type="protein sequence ID" value="RYC68658.1"/>
    <property type="molecule type" value="Genomic_DNA"/>
</dbReference>
<evidence type="ECO:0000313" key="9">
    <source>
        <dbReference type="EMBL" id="RYC68658.1"/>
    </source>
</evidence>
<dbReference type="Pfam" id="PF14322">
    <property type="entry name" value="SusD-like_3"/>
    <property type="match status" value="1"/>
</dbReference>
<feature type="domain" description="RagB/SusD" evidence="7">
    <location>
        <begin position="436"/>
        <end position="587"/>
    </location>
</feature>
<feature type="domain" description="SusD-like N-terminal" evidence="8">
    <location>
        <begin position="98"/>
        <end position="226"/>
    </location>
</feature>
<dbReference type="InterPro" id="IPR012944">
    <property type="entry name" value="SusD_RagB_dom"/>
</dbReference>
<evidence type="ECO:0000259" key="8">
    <source>
        <dbReference type="Pfam" id="PF14322"/>
    </source>
</evidence>
<feature type="chain" id="PRO_5020642425" evidence="6">
    <location>
        <begin position="27"/>
        <end position="587"/>
    </location>
</feature>
<keyword evidence="5" id="KW-0998">Cell outer membrane</keyword>
<reference evidence="9 10" key="1">
    <citation type="submission" date="2019-01" db="EMBL/GenBank/DDBJ databases">
        <title>Spirosoma flava sp. nov., a propanil-degrading bacterium isolated from herbicide-contaminated soil.</title>
        <authorList>
            <person name="Zhang L."/>
            <person name="Jiang J.-D."/>
        </authorList>
    </citation>
    <scope>NUCLEOTIDE SEQUENCE [LARGE SCALE GENOMIC DNA]</scope>
    <source>
        <strain evidence="9 10">TY50</strain>
    </source>
</reference>
<accession>A0A4V1RW12</accession>
<evidence type="ECO:0000256" key="2">
    <source>
        <dbReference type="ARBA" id="ARBA00006275"/>
    </source>
</evidence>
<name>A0A4V1RW12_9BACT</name>
<keyword evidence="3 6" id="KW-0732">Signal</keyword>
<protein>
    <submittedName>
        <fullName evidence="9">RagB/SusD family nutrient uptake outer membrane protein</fullName>
    </submittedName>
</protein>
<dbReference type="InterPro" id="IPR033985">
    <property type="entry name" value="SusD-like_N"/>
</dbReference>
<organism evidence="9 10">
    <name type="scientific">Spirosoma sordidisoli</name>
    <dbReference type="NCBI Taxonomy" id="2502893"/>
    <lineage>
        <taxon>Bacteria</taxon>
        <taxon>Pseudomonadati</taxon>
        <taxon>Bacteroidota</taxon>
        <taxon>Cytophagia</taxon>
        <taxon>Cytophagales</taxon>
        <taxon>Cytophagaceae</taxon>
        <taxon>Spirosoma</taxon>
    </lineage>
</organism>